<dbReference type="GeneID" id="61767132"/>
<dbReference type="Pfam" id="PF12867">
    <property type="entry name" value="DinB_2"/>
    <property type="match status" value="1"/>
</dbReference>
<keyword evidence="3" id="KW-1185">Reference proteome</keyword>
<dbReference type="Gene3D" id="1.20.120.450">
    <property type="entry name" value="dinb family like domain"/>
    <property type="match status" value="1"/>
</dbReference>
<feature type="domain" description="DinB-like" evidence="1">
    <location>
        <begin position="12"/>
        <end position="149"/>
    </location>
</feature>
<proteinExistence type="predicted"/>
<gene>
    <name evidence="2" type="ORF">FX981_00334</name>
</gene>
<reference evidence="2 3" key="1">
    <citation type="journal article" date="2018" name="Plant Biotechnol. Rep.">
        <title>Diversity and antifungal activity of endophytic bacteria associated with Panax ginseng seedlings.</title>
        <authorList>
            <person name="Park J.M."/>
            <person name="Hong C.E."/>
            <person name="Jo S.H."/>
        </authorList>
    </citation>
    <scope>NUCLEOTIDE SEQUENCE [LARGE SCALE GENOMIC DNA]</scope>
    <source>
        <strain evidence="2 3">PgKB20</strain>
    </source>
</reference>
<organism evidence="2 3">
    <name type="scientific">Bacillus safensis</name>
    <dbReference type="NCBI Taxonomy" id="561879"/>
    <lineage>
        <taxon>Bacteria</taxon>
        <taxon>Bacillati</taxon>
        <taxon>Bacillota</taxon>
        <taxon>Bacilli</taxon>
        <taxon>Bacillales</taxon>
        <taxon>Bacillaceae</taxon>
        <taxon>Bacillus</taxon>
    </lineage>
</organism>
<name>A0A5C0WDJ7_BACIA</name>
<dbReference type="InterPro" id="IPR034660">
    <property type="entry name" value="DinB/YfiT-like"/>
</dbReference>
<dbReference type="SUPFAM" id="SSF109854">
    <property type="entry name" value="DinB/YfiT-like putative metalloenzymes"/>
    <property type="match status" value="1"/>
</dbReference>
<dbReference type="Proteomes" id="UP000325032">
    <property type="component" value="Chromosome"/>
</dbReference>
<dbReference type="AlphaFoldDB" id="A0A5C0WDJ7"/>
<dbReference type="RefSeq" id="WP_149125734.1">
    <property type="nucleotide sequence ID" value="NZ_CP043404.1"/>
</dbReference>
<evidence type="ECO:0000313" key="3">
    <source>
        <dbReference type="Proteomes" id="UP000325032"/>
    </source>
</evidence>
<sequence>MNFNLNEALDMLSRTPHTLESLLSGLSKDWLHSREGKGTWNPVEVIEHLIEAEKFNWIPRLNVILAAGENKPFPAFDRYSHLNQSERQIEQALSEFHHVRMENVAYIQRMTHSGLDLEKKGVHPEFGVVQVSELLSAWVVHDFTHMSQIVRVMAERYRADVGPWSAYLGILNKK</sequence>
<evidence type="ECO:0000259" key="1">
    <source>
        <dbReference type="Pfam" id="PF12867"/>
    </source>
</evidence>
<dbReference type="InterPro" id="IPR024775">
    <property type="entry name" value="DinB-like"/>
</dbReference>
<accession>A0A5C0WDJ7</accession>
<dbReference type="EMBL" id="CP043404">
    <property type="protein sequence ID" value="QEK62170.1"/>
    <property type="molecule type" value="Genomic_DNA"/>
</dbReference>
<protein>
    <recommendedName>
        <fullName evidence="1">DinB-like domain-containing protein</fullName>
    </recommendedName>
</protein>
<evidence type="ECO:0000313" key="2">
    <source>
        <dbReference type="EMBL" id="QEK62170.1"/>
    </source>
</evidence>